<dbReference type="InterPro" id="IPR011050">
    <property type="entry name" value="Pectin_lyase_fold/virulence"/>
</dbReference>
<sequence>MTDNLIQNNTCNSSGGGIRFCYFFGGLPRPEVERNLILDNSAADGAGIHCHETDSLQVRACVVAGNIAGHRGGGLMTTASGMVPRIELLGCTFHENEAHGLPASTSPPGGGFHVECGVVHLVNTIVSGHVGGGLVCGGDAAAARIDSDYCDVWNNDIDYHNCLPGPHSLAADPEFCLGGFPAAIGGAATGWGETRSGRPRMSDEEAPWFCIRETSPGNGTGRGGYDIGAGWVGCFSLDGVVFYDNFSDQHDDGWIVEQSWPGQVTVEEGEYSLRSLSGAARSRVADLAVEDFEWTVWLNPQETQLGGAHDFRFRLDPVTGDSYQIVIETELQRGALVRWEDEIGCIM</sequence>
<accession>A0A937X9B7</accession>
<name>A0A937X9B7_UNCEI</name>
<protein>
    <submittedName>
        <fullName evidence="2">Right-handed parallel beta-helix repeat-containing protein</fullName>
    </submittedName>
</protein>
<dbReference type="InterPro" id="IPR039448">
    <property type="entry name" value="Beta_helix"/>
</dbReference>
<dbReference type="AlphaFoldDB" id="A0A937X9B7"/>
<dbReference type="SUPFAM" id="SSF51126">
    <property type="entry name" value="Pectin lyase-like"/>
    <property type="match status" value="1"/>
</dbReference>
<organism evidence="2 3">
    <name type="scientific">Eiseniibacteriota bacterium</name>
    <dbReference type="NCBI Taxonomy" id="2212470"/>
    <lineage>
        <taxon>Bacteria</taxon>
        <taxon>Candidatus Eiseniibacteriota</taxon>
    </lineage>
</organism>
<proteinExistence type="predicted"/>
<comment type="caution">
    <text evidence="2">The sequence shown here is derived from an EMBL/GenBank/DDBJ whole genome shotgun (WGS) entry which is preliminary data.</text>
</comment>
<gene>
    <name evidence="2" type="ORF">FJY75_09470</name>
</gene>
<feature type="domain" description="Right handed beta helix" evidence="1">
    <location>
        <begin position="4"/>
        <end position="141"/>
    </location>
</feature>
<feature type="non-terminal residue" evidence="2">
    <location>
        <position position="347"/>
    </location>
</feature>
<evidence type="ECO:0000259" key="1">
    <source>
        <dbReference type="Pfam" id="PF13229"/>
    </source>
</evidence>
<dbReference type="Pfam" id="PF13229">
    <property type="entry name" value="Beta_helix"/>
    <property type="match status" value="1"/>
</dbReference>
<evidence type="ECO:0000313" key="2">
    <source>
        <dbReference type="EMBL" id="MBM3318066.1"/>
    </source>
</evidence>
<dbReference type="Gene3D" id="2.160.20.10">
    <property type="entry name" value="Single-stranded right-handed beta-helix, Pectin lyase-like"/>
    <property type="match status" value="1"/>
</dbReference>
<dbReference type="InterPro" id="IPR012334">
    <property type="entry name" value="Pectin_lyas_fold"/>
</dbReference>
<reference evidence="2" key="1">
    <citation type="submission" date="2019-03" db="EMBL/GenBank/DDBJ databases">
        <title>Lake Tanganyika Metagenome-Assembled Genomes (MAGs).</title>
        <authorList>
            <person name="Tran P."/>
        </authorList>
    </citation>
    <scope>NUCLEOTIDE SEQUENCE</scope>
    <source>
        <strain evidence="2">M_DeepCast_400m_m2_100</strain>
    </source>
</reference>
<dbReference type="EMBL" id="VGIY01000252">
    <property type="protein sequence ID" value="MBM3318066.1"/>
    <property type="molecule type" value="Genomic_DNA"/>
</dbReference>
<dbReference type="Proteomes" id="UP000748308">
    <property type="component" value="Unassembled WGS sequence"/>
</dbReference>
<evidence type="ECO:0000313" key="3">
    <source>
        <dbReference type="Proteomes" id="UP000748308"/>
    </source>
</evidence>